<keyword evidence="3" id="KW-0498">Mitosis</keyword>
<dbReference type="PANTHER" id="PTHR12663:SF0">
    <property type="entry name" value="PRECOCIOUS DISSOCIATION OF SISTERS 5, ISOFORM A"/>
    <property type="match status" value="1"/>
</dbReference>
<feature type="compositionally biased region" description="Acidic residues" evidence="6">
    <location>
        <begin position="1191"/>
        <end position="1201"/>
    </location>
</feature>
<keyword evidence="2" id="KW-0132">Cell division</keyword>
<dbReference type="AlphaFoldDB" id="A0A9P5XVY2"/>
<dbReference type="GO" id="GO:0005634">
    <property type="term" value="C:nucleus"/>
    <property type="evidence" value="ECO:0007669"/>
    <property type="project" value="UniProtKB-SubCell"/>
</dbReference>
<evidence type="ECO:0000256" key="4">
    <source>
        <dbReference type="ARBA" id="ARBA00023242"/>
    </source>
</evidence>
<comment type="caution">
    <text evidence="7">The sequence shown here is derived from an EMBL/GenBank/DDBJ whole genome shotgun (WGS) entry which is preliminary data.</text>
</comment>
<dbReference type="InterPro" id="IPR039776">
    <property type="entry name" value="Pds5"/>
</dbReference>
<evidence type="ECO:0000256" key="1">
    <source>
        <dbReference type="ARBA" id="ARBA00004123"/>
    </source>
</evidence>
<keyword evidence="5" id="KW-0131">Cell cycle</keyword>
<accession>A0A9P5XVY2</accession>
<keyword evidence="4" id="KW-0539">Nucleus</keyword>
<sequence>MVAQTRHGGQASPKKKLAFHEKLLGKGLSTDALLKKMKALHTELAALDQEHVDVGSLGAVRKELVNTSILLHKDRGVKAYAACCLADILRLYAPDAPYTQAELRDIFQFFFRQLTNGLKGTESSYYNEYFHLLESLSTVKSVVLVCDLPTAEEIMAEIFRDFFNLVRRDLAKKIEMFMVDILVALIDECQVLPSEVLDTILSQFMDNNTRIEQAGYRLAVQVCNQTVDKLQRHVCQHFTDIIVENSGDEDFNEIRTAHELIKRVHRSCPGLLQSIIPQLEEELRVEDQTLRLIVTQTLGEMFGDKGGVDLVKKFPTTWNVWILRKNDKSAAIRLKFVETARILIANLPEQRETIEESLNSKFFDPDEKVRAAACRVYGQLDYETALHHVSEDQLHALAGRGLDKKHSVRLEALTSLGKLYNLAYPEIENNEPLAIKQFSWIPNEMLLMLSISPDVRLVLEQVVLEHILPLPSSSTPSSSKGGEIDEVAWTDKLLNTMKHLEERSTNAILLLSGLKTVRPSVFDHFLEVCIKNNGGIIDENEELITHRLNGIIQFIAASFSDPHKAGEDLHAFAKLNENRLYKLLRTCMDQQTDLKALVKAANEFNRRVEQSSASIAATMTALLRRCSPWILNQSSIPTLIKRVQKGHGNATSQSHATAAHAETLLTFVSKHSPALYKPHISELTKAIADEKNTTLVEVSLRALAGVISWDDKLAPTDKRTNERLSRLALQSNYRYAKFAARALAFSKNKDEVCAEMVESIVEGMTDCSPELLVGHIAVLAQFAKYIPDAFEHRSDVIMAFLLKKVLMVPSLPDLDEMDEDEEWQADEDVSPTTKAKILSLKVCRHRSLAHASSEKALEIVTPVLKMLATLIEHNGSLSSTVTEDPKVISRMRLQAAVSLLHLSTTEVYANAMSPKFLRLAVVVQDSCYNVRVTFLTKLISLLQPRKLPPRYNVIPFLTVHDPESDVKSMAASYISGALRKMNPAVRSEHLEIIFIRLLHLLAHHPDFNTSHDDLLDIAKYVQFYLDLIATSETVSLLYHLAMKGKTVRDAESHTYTQNLYVISELAQELIKTRAGLHSWSIQSYPGKVRLPPDILRPLPNADAANKILKTVYLPEETLSWLAEISKPSNQKEKKERKTAAKRKAAPAKPNGHSKRARVKKKWDSDDESEDETSDAESSDVSMKEPQGDPASELEQENDENREEVLGRGARTRAKARSIRQAIKQANPPTDDDE</sequence>
<dbReference type="OrthoDB" id="200660at2759"/>
<feature type="region of interest" description="Disordered" evidence="6">
    <location>
        <begin position="1127"/>
        <end position="1233"/>
    </location>
</feature>
<evidence type="ECO:0000313" key="8">
    <source>
        <dbReference type="Proteomes" id="UP000807353"/>
    </source>
</evidence>
<evidence type="ECO:0000256" key="2">
    <source>
        <dbReference type="ARBA" id="ARBA00022618"/>
    </source>
</evidence>
<feature type="compositionally biased region" description="Basic residues" evidence="6">
    <location>
        <begin position="1139"/>
        <end position="1160"/>
    </location>
</feature>
<dbReference type="SUPFAM" id="SSF48371">
    <property type="entry name" value="ARM repeat"/>
    <property type="match status" value="1"/>
</dbReference>
<dbReference type="GO" id="GO:0006281">
    <property type="term" value="P:DNA repair"/>
    <property type="evidence" value="ECO:0007669"/>
    <property type="project" value="TreeGrafter"/>
</dbReference>
<evidence type="ECO:0000256" key="5">
    <source>
        <dbReference type="ARBA" id="ARBA00023306"/>
    </source>
</evidence>
<dbReference type="Proteomes" id="UP000807353">
    <property type="component" value="Unassembled WGS sequence"/>
</dbReference>
<dbReference type="CDD" id="cd19953">
    <property type="entry name" value="PDS5"/>
    <property type="match status" value="1"/>
</dbReference>
<evidence type="ECO:0000256" key="6">
    <source>
        <dbReference type="SAM" id="MobiDB-lite"/>
    </source>
</evidence>
<feature type="compositionally biased region" description="Acidic residues" evidence="6">
    <location>
        <begin position="1164"/>
        <end position="1177"/>
    </location>
</feature>
<dbReference type="GO" id="GO:0007064">
    <property type="term" value="P:mitotic sister chromatid cohesion"/>
    <property type="evidence" value="ECO:0007669"/>
    <property type="project" value="InterPro"/>
</dbReference>
<comment type="subcellular location">
    <subcellularLocation>
        <location evidence="1">Nucleus</location>
    </subcellularLocation>
</comment>
<evidence type="ECO:0000256" key="3">
    <source>
        <dbReference type="ARBA" id="ARBA00022776"/>
    </source>
</evidence>
<keyword evidence="8" id="KW-1185">Reference proteome</keyword>
<dbReference type="Gene3D" id="1.25.10.10">
    <property type="entry name" value="Leucine-rich Repeat Variant"/>
    <property type="match status" value="1"/>
</dbReference>
<feature type="compositionally biased region" description="Basic and acidic residues" evidence="6">
    <location>
        <begin position="1129"/>
        <end position="1138"/>
    </location>
</feature>
<gene>
    <name evidence="7" type="ORF">BDZ94DRAFT_1272877</name>
</gene>
<dbReference type="GO" id="GO:0051301">
    <property type="term" value="P:cell division"/>
    <property type="evidence" value="ECO:0007669"/>
    <property type="project" value="UniProtKB-KW"/>
</dbReference>
<proteinExistence type="predicted"/>
<dbReference type="Pfam" id="PF20168">
    <property type="entry name" value="PDS5"/>
    <property type="match status" value="1"/>
</dbReference>
<name>A0A9P5XVY2_9AGAR</name>
<dbReference type="InterPro" id="IPR011989">
    <property type="entry name" value="ARM-like"/>
</dbReference>
<dbReference type="InterPro" id="IPR016024">
    <property type="entry name" value="ARM-type_fold"/>
</dbReference>
<organism evidence="7 8">
    <name type="scientific">Collybia nuda</name>
    <dbReference type="NCBI Taxonomy" id="64659"/>
    <lineage>
        <taxon>Eukaryota</taxon>
        <taxon>Fungi</taxon>
        <taxon>Dikarya</taxon>
        <taxon>Basidiomycota</taxon>
        <taxon>Agaricomycotina</taxon>
        <taxon>Agaricomycetes</taxon>
        <taxon>Agaricomycetidae</taxon>
        <taxon>Agaricales</taxon>
        <taxon>Tricholomatineae</taxon>
        <taxon>Clitocybaceae</taxon>
        <taxon>Collybia</taxon>
    </lineage>
</organism>
<dbReference type="GO" id="GO:0000785">
    <property type="term" value="C:chromatin"/>
    <property type="evidence" value="ECO:0007669"/>
    <property type="project" value="TreeGrafter"/>
</dbReference>
<protein>
    <submittedName>
        <fullName evidence="7">Armadillo-type protein</fullName>
    </submittedName>
</protein>
<evidence type="ECO:0000313" key="7">
    <source>
        <dbReference type="EMBL" id="KAF9457542.1"/>
    </source>
</evidence>
<dbReference type="EMBL" id="MU150367">
    <property type="protein sequence ID" value="KAF9457542.1"/>
    <property type="molecule type" value="Genomic_DNA"/>
</dbReference>
<dbReference type="PANTHER" id="PTHR12663">
    <property type="entry name" value="ANDROGEN INDUCED INHIBITOR OF PROLIFERATION AS3 / PDS5-RELATED"/>
    <property type="match status" value="1"/>
</dbReference>
<reference evidence="7" key="1">
    <citation type="submission" date="2020-11" db="EMBL/GenBank/DDBJ databases">
        <authorList>
            <consortium name="DOE Joint Genome Institute"/>
            <person name="Ahrendt S."/>
            <person name="Riley R."/>
            <person name="Andreopoulos W."/>
            <person name="Labutti K."/>
            <person name="Pangilinan J."/>
            <person name="Ruiz-Duenas F.J."/>
            <person name="Barrasa J.M."/>
            <person name="Sanchez-Garcia M."/>
            <person name="Camarero S."/>
            <person name="Miyauchi S."/>
            <person name="Serrano A."/>
            <person name="Linde D."/>
            <person name="Babiker R."/>
            <person name="Drula E."/>
            <person name="Ayuso-Fernandez I."/>
            <person name="Pacheco R."/>
            <person name="Padilla G."/>
            <person name="Ferreira P."/>
            <person name="Barriuso J."/>
            <person name="Kellner H."/>
            <person name="Castanera R."/>
            <person name="Alfaro M."/>
            <person name="Ramirez L."/>
            <person name="Pisabarro A.G."/>
            <person name="Kuo A."/>
            <person name="Tritt A."/>
            <person name="Lipzen A."/>
            <person name="He G."/>
            <person name="Yan M."/>
            <person name="Ng V."/>
            <person name="Cullen D."/>
            <person name="Martin F."/>
            <person name="Rosso M.-N."/>
            <person name="Henrissat B."/>
            <person name="Hibbett D."/>
            <person name="Martinez A.T."/>
            <person name="Grigoriev I.V."/>
        </authorList>
    </citation>
    <scope>NUCLEOTIDE SEQUENCE</scope>
    <source>
        <strain evidence="7">CBS 247.69</strain>
    </source>
</reference>